<evidence type="ECO:0000259" key="3">
    <source>
        <dbReference type="Pfam" id="PF20160"/>
    </source>
</evidence>
<gene>
    <name evidence="4" type="ORF">KK1_005044</name>
</gene>
<dbReference type="Pfam" id="PF20160">
    <property type="entry name" value="C-JID"/>
    <property type="match status" value="1"/>
</dbReference>
<dbReference type="Gramene" id="C.cajan_04923.t">
    <property type="protein sequence ID" value="C.cajan_04923.t.cds1"/>
    <property type="gene ID" value="C.cajan_04923"/>
</dbReference>
<sequence>MLDSSAFGRLRNLRSLNVHDLRCAPVDLFFLKDLAELRICNCRLAISKRTLHALFGRSKSLQLLHLKDCCNLCELPDNISGLYKLYELKLDGSSVKTLPASTKHQRHLKTLSLENCRKLRSLTELPPFVTELNAMNCRSLRTVSTITTCAMIMAKRKFISFKNCVALDEPSLHCIMEGAQLATKGTASENMSVKGVEDNTEINCNFVKVCFPGSRVPGQFKYRTTDSSITIDLLSSQSDLVGLSLCVVLSHSRVMKNLGAKIWCLCYLANGTMLGPATTWYDEAVTELNSDHVFIWYDPSHFDSFLKICDHRYPRVWGLPNI</sequence>
<feature type="domain" description="C-JID" evidence="3">
    <location>
        <begin position="211"/>
        <end position="297"/>
    </location>
</feature>
<name>A0A151TZK6_CAJCA</name>
<dbReference type="PANTHER" id="PTHR48051">
    <property type="match status" value="1"/>
</dbReference>
<dbReference type="InterPro" id="IPR045344">
    <property type="entry name" value="C-JID"/>
</dbReference>
<evidence type="ECO:0000313" key="4">
    <source>
        <dbReference type="EMBL" id="KYP72455.1"/>
    </source>
</evidence>
<evidence type="ECO:0000313" key="5">
    <source>
        <dbReference type="Proteomes" id="UP000075243"/>
    </source>
</evidence>
<dbReference type="InterPro" id="IPR050216">
    <property type="entry name" value="LRR_domain-containing"/>
</dbReference>
<dbReference type="OMA" id="PRTMCMS"/>
<dbReference type="STRING" id="3821.A0A151TZK6"/>
<dbReference type="SUPFAM" id="SSF52058">
    <property type="entry name" value="L domain-like"/>
    <property type="match status" value="1"/>
</dbReference>
<keyword evidence="1" id="KW-0433">Leucine-rich repeat</keyword>
<organism evidence="4 5">
    <name type="scientific">Cajanus cajan</name>
    <name type="common">Pigeon pea</name>
    <name type="synonym">Cajanus indicus</name>
    <dbReference type="NCBI Taxonomy" id="3821"/>
    <lineage>
        <taxon>Eukaryota</taxon>
        <taxon>Viridiplantae</taxon>
        <taxon>Streptophyta</taxon>
        <taxon>Embryophyta</taxon>
        <taxon>Tracheophyta</taxon>
        <taxon>Spermatophyta</taxon>
        <taxon>Magnoliopsida</taxon>
        <taxon>eudicotyledons</taxon>
        <taxon>Gunneridae</taxon>
        <taxon>Pentapetalae</taxon>
        <taxon>rosids</taxon>
        <taxon>fabids</taxon>
        <taxon>Fabales</taxon>
        <taxon>Fabaceae</taxon>
        <taxon>Papilionoideae</taxon>
        <taxon>50 kb inversion clade</taxon>
        <taxon>NPAAA clade</taxon>
        <taxon>indigoferoid/millettioid clade</taxon>
        <taxon>Phaseoleae</taxon>
        <taxon>Cajanus</taxon>
    </lineage>
</organism>
<dbReference type="Proteomes" id="UP000075243">
    <property type="component" value="Chromosome 2"/>
</dbReference>
<dbReference type="Gene3D" id="3.80.10.10">
    <property type="entry name" value="Ribonuclease Inhibitor"/>
    <property type="match status" value="1"/>
</dbReference>
<proteinExistence type="predicted"/>
<dbReference type="GO" id="GO:0005737">
    <property type="term" value="C:cytoplasm"/>
    <property type="evidence" value="ECO:0007669"/>
    <property type="project" value="TreeGrafter"/>
</dbReference>
<dbReference type="AlphaFoldDB" id="A0A151TZK6"/>
<evidence type="ECO:0000256" key="1">
    <source>
        <dbReference type="ARBA" id="ARBA00022614"/>
    </source>
</evidence>
<dbReference type="EMBL" id="CM003604">
    <property type="protein sequence ID" value="KYP72455.1"/>
    <property type="molecule type" value="Genomic_DNA"/>
</dbReference>
<dbReference type="PANTHER" id="PTHR48051:SF1">
    <property type="entry name" value="RAS SUPPRESSOR PROTEIN 1"/>
    <property type="match status" value="1"/>
</dbReference>
<accession>A0A151TZK6</accession>
<dbReference type="InterPro" id="IPR032675">
    <property type="entry name" value="LRR_dom_sf"/>
</dbReference>
<reference evidence="4 5" key="1">
    <citation type="journal article" date="2012" name="Nat. Biotechnol.">
        <title>Draft genome sequence of pigeonpea (Cajanus cajan), an orphan legume crop of resource-poor farmers.</title>
        <authorList>
            <person name="Varshney R.K."/>
            <person name="Chen W."/>
            <person name="Li Y."/>
            <person name="Bharti A.K."/>
            <person name="Saxena R.K."/>
            <person name="Schlueter J.A."/>
            <person name="Donoghue M.T."/>
            <person name="Azam S."/>
            <person name="Fan G."/>
            <person name="Whaley A.M."/>
            <person name="Farmer A.D."/>
            <person name="Sheridan J."/>
            <person name="Iwata A."/>
            <person name="Tuteja R."/>
            <person name="Penmetsa R.V."/>
            <person name="Wu W."/>
            <person name="Upadhyaya H.D."/>
            <person name="Yang S.P."/>
            <person name="Shah T."/>
            <person name="Saxena K.B."/>
            <person name="Michael T."/>
            <person name="McCombie W.R."/>
            <person name="Yang B."/>
            <person name="Zhang G."/>
            <person name="Yang H."/>
            <person name="Wang J."/>
            <person name="Spillane C."/>
            <person name="Cook D.R."/>
            <person name="May G.D."/>
            <person name="Xu X."/>
            <person name="Jackson S.A."/>
        </authorList>
    </citation>
    <scope>NUCLEOTIDE SEQUENCE [LARGE SCALE GENOMIC DNA]</scope>
    <source>
        <strain evidence="5">cv. Asha</strain>
    </source>
</reference>
<protein>
    <recommendedName>
        <fullName evidence="3">C-JID domain-containing protein</fullName>
    </recommendedName>
</protein>
<evidence type="ECO:0000256" key="2">
    <source>
        <dbReference type="ARBA" id="ARBA00022737"/>
    </source>
</evidence>
<keyword evidence="5" id="KW-1185">Reference proteome</keyword>
<keyword evidence="2" id="KW-0677">Repeat</keyword>